<evidence type="ECO:0000313" key="2">
    <source>
        <dbReference type="Proteomes" id="UP000321026"/>
    </source>
</evidence>
<dbReference type="EMBL" id="SSDS01000105">
    <property type="protein sequence ID" value="TXG75797.1"/>
    <property type="molecule type" value="Genomic_DNA"/>
</dbReference>
<protein>
    <submittedName>
        <fullName evidence="1">Uncharacterized protein</fullName>
    </submittedName>
</protein>
<accession>A0A5C7J2R6</accession>
<gene>
    <name evidence="1" type="ORF">E6Q11_06685</name>
</gene>
<dbReference type="AlphaFoldDB" id="A0A5C7J2R6"/>
<dbReference type="Proteomes" id="UP000321026">
    <property type="component" value="Unassembled WGS sequence"/>
</dbReference>
<sequence>MKTIEINVILTFCSYKAHGSQEIFNVKLSYWKGCKSAKELLNQSGFFNTIVNICKECGRLPTELVKISTAANWTKNGFAYDIGGGQWSFGSWRGQNVDWSDSLVKLYGFGKDDDKNVADEFDLNLAAVFGVLSAKEAAAAINKMMGK</sequence>
<comment type="caution">
    <text evidence="1">The sequence shown here is derived from an EMBL/GenBank/DDBJ whole genome shotgun (WGS) entry which is preliminary data.</text>
</comment>
<organism evidence="1 2">
    <name type="scientific">Candidatus Dojkabacteria bacterium</name>
    <dbReference type="NCBI Taxonomy" id="2099670"/>
    <lineage>
        <taxon>Bacteria</taxon>
        <taxon>Candidatus Dojkabacteria</taxon>
    </lineage>
</organism>
<name>A0A5C7J2R6_9BACT</name>
<proteinExistence type="predicted"/>
<evidence type="ECO:0000313" key="1">
    <source>
        <dbReference type="EMBL" id="TXG75797.1"/>
    </source>
</evidence>
<reference evidence="1 2" key="1">
    <citation type="submission" date="2018-09" db="EMBL/GenBank/DDBJ databases">
        <title>Metagenome Assembled Genomes from an Advanced Water Purification Facility.</title>
        <authorList>
            <person name="Stamps B.W."/>
            <person name="Spear J.R."/>
        </authorList>
    </citation>
    <scope>NUCLEOTIDE SEQUENCE [LARGE SCALE GENOMIC DNA]</scope>
    <source>
        <strain evidence="1">Bin_63_2</strain>
    </source>
</reference>